<feature type="domain" description="Flagellar hook-associated protein 2 C-terminal" evidence="7">
    <location>
        <begin position="232"/>
        <end position="443"/>
    </location>
</feature>
<dbReference type="AlphaFoldDB" id="A0A916SPW8"/>
<comment type="similarity">
    <text evidence="1 5">Belongs to the FliD family.</text>
</comment>
<dbReference type="InterPro" id="IPR010809">
    <property type="entry name" value="FliD_C"/>
</dbReference>
<protein>
    <recommendedName>
        <fullName evidence="5">Flagellar hook-associated protein 2</fullName>
        <shortName evidence="5">HAP2</shortName>
    </recommendedName>
    <alternativeName>
        <fullName evidence="5">Flagellar cap protein</fullName>
    </alternativeName>
</protein>
<gene>
    <name evidence="8" type="ORF">GCM10010979_26160</name>
</gene>
<keyword evidence="9" id="KW-1185">Reference proteome</keyword>
<keyword evidence="4 5" id="KW-0975">Bacterial flagellum</keyword>
<dbReference type="GO" id="GO:0007155">
    <property type="term" value="P:cell adhesion"/>
    <property type="evidence" value="ECO:0007669"/>
    <property type="project" value="InterPro"/>
</dbReference>
<keyword evidence="3" id="KW-0175">Coiled coil</keyword>
<comment type="subcellular location">
    <subcellularLocation>
        <location evidence="5">Secreted</location>
    </subcellularLocation>
    <subcellularLocation>
        <location evidence="5">Bacterial flagellum</location>
    </subcellularLocation>
</comment>
<keyword evidence="5" id="KW-0964">Secreted</keyword>
<dbReference type="RefSeq" id="WP_188511012.1">
    <property type="nucleotide sequence ID" value="NZ_BMGB01000001.1"/>
</dbReference>
<dbReference type="Pfam" id="PF07195">
    <property type="entry name" value="FliD_C"/>
    <property type="match status" value="1"/>
</dbReference>
<comment type="function">
    <text evidence="5">Required for morphogenesis and for the elongation of the flagellar filament by facilitating polymerization of the flagellin monomers at the tip of growing filament. Forms a capping structure, which prevents flagellin subunits (transported through the central channel of the flagellum) from leaking out without polymerization at the distal end.</text>
</comment>
<evidence type="ECO:0000313" key="8">
    <source>
        <dbReference type="EMBL" id="GGB10315.1"/>
    </source>
</evidence>
<dbReference type="PANTHER" id="PTHR30288:SF0">
    <property type="entry name" value="FLAGELLAR HOOK-ASSOCIATED PROTEIN 2"/>
    <property type="match status" value="1"/>
</dbReference>
<dbReference type="Proteomes" id="UP000606922">
    <property type="component" value="Unassembled WGS sequence"/>
</dbReference>
<evidence type="ECO:0000259" key="6">
    <source>
        <dbReference type="Pfam" id="PF02465"/>
    </source>
</evidence>
<dbReference type="GO" id="GO:0009421">
    <property type="term" value="C:bacterial-type flagellum filament cap"/>
    <property type="evidence" value="ECO:0007669"/>
    <property type="project" value="InterPro"/>
</dbReference>
<dbReference type="EMBL" id="BMGB01000001">
    <property type="protein sequence ID" value="GGB10315.1"/>
    <property type="molecule type" value="Genomic_DNA"/>
</dbReference>
<reference evidence="8" key="2">
    <citation type="submission" date="2020-09" db="EMBL/GenBank/DDBJ databases">
        <authorList>
            <person name="Sun Q."/>
            <person name="Zhou Y."/>
        </authorList>
    </citation>
    <scope>NUCLEOTIDE SEQUENCE</scope>
    <source>
        <strain evidence="8">CGMCC 1.12813</strain>
    </source>
</reference>
<dbReference type="PANTHER" id="PTHR30288">
    <property type="entry name" value="FLAGELLAR CAP/ASSEMBLY PROTEIN FLID"/>
    <property type="match status" value="1"/>
</dbReference>
<sequence length="460" mass="46017">MASISLPGLASGLNSAELISSLLAIDAQSQTLIRNKAIVATTSVSALRGLNSQVAALGTLATATAKAGGLDFFSASSNSAAVTATASSGASNGTIDIVVGKLAQAQSGVTAAMTAWTGSPSITIVGADGKTTGISPASASLDDVVTAINASAAGVTATKVASGTDAGGATQYRLQLSGKETGAAGSFTVYAGTEADVAAGTATNVLAQPGAATIRLAQDSSVTLWAGTAAEQVITSKSNTFADLLPGVSVTVSGVSTTPVTVSVARDTAKTSAAAAKLVSDLNATLAYISIRTVSTASTDAEGKPVLSGGAFTGDSTTRDVTKKLLDAASAPVGGRSPSEFGISITKTGTMEFNAEKFDAAFAKDPVGTQKVVAEIASRIATAATNASDKTTGTITTKITGEQTTIDQLTKEVAKWDDRLATRKTNLERYYAAFEVSMGNLNAQMTWLTSQVDALKASKD</sequence>
<dbReference type="InterPro" id="IPR040026">
    <property type="entry name" value="FliD"/>
</dbReference>
<reference evidence="8" key="1">
    <citation type="journal article" date="2014" name="Int. J. Syst. Evol. Microbiol.">
        <title>Complete genome sequence of Corynebacterium casei LMG S-19264T (=DSM 44701T), isolated from a smear-ripened cheese.</title>
        <authorList>
            <consortium name="US DOE Joint Genome Institute (JGI-PGF)"/>
            <person name="Walter F."/>
            <person name="Albersmeier A."/>
            <person name="Kalinowski J."/>
            <person name="Ruckert C."/>
        </authorList>
    </citation>
    <scope>NUCLEOTIDE SEQUENCE</scope>
    <source>
        <strain evidence="8">CGMCC 1.12813</strain>
    </source>
</reference>
<comment type="caution">
    <text evidence="8">The sequence shown here is derived from an EMBL/GenBank/DDBJ whole genome shotgun (WGS) entry which is preliminary data.</text>
</comment>
<name>A0A916SPW8_9MICO</name>
<evidence type="ECO:0000256" key="1">
    <source>
        <dbReference type="ARBA" id="ARBA00009764"/>
    </source>
</evidence>
<dbReference type="GO" id="GO:0071973">
    <property type="term" value="P:bacterial-type flagellum-dependent cell motility"/>
    <property type="evidence" value="ECO:0007669"/>
    <property type="project" value="TreeGrafter"/>
</dbReference>
<evidence type="ECO:0000313" key="9">
    <source>
        <dbReference type="Proteomes" id="UP000606922"/>
    </source>
</evidence>
<evidence type="ECO:0000256" key="5">
    <source>
        <dbReference type="RuleBase" id="RU362066"/>
    </source>
</evidence>
<dbReference type="Pfam" id="PF02465">
    <property type="entry name" value="FliD_N"/>
    <property type="match status" value="1"/>
</dbReference>
<evidence type="ECO:0000256" key="2">
    <source>
        <dbReference type="ARBA" id="ARBA00011255"/>
    </source>
</evidence>
<proteinExistence type="inferred from homology"/>
<evidence type="ECO:0000256" key="3">
    <source>
        <dbReference type="ARBA" id="ARBA00023054"/>
    </source>
</evidence>
<accession>A0A916SPW8</accession>
<organism evidence="8 9">
    <name type="scientific">Conyzicola nivalis</name>
    <dbReference type="NCBI Taxonomy" id="1477021"/>
    <lineage>
        <taxon>Bacteria</taxon>
        <taxon>Bacillati</taxon>
        <taxon>Actinomycetota</taxon>
        <taxon>Actinomycetes</taxon>
        <taxon>Micrococcales</taxon>
        <taxon>Microbacteriaceae</taxon>
        <taxon>Conyzicola</taxon>
    </lineage>
</organism>
<dbReference type="GO" id="GO:0005576">
    <property type="term" value="C:extracellular region"/>
    <property type="evidence" value="ECO:0007669"/>
    <property type="project" value="UniProtKB-SubCell"/>
</dbReference>
<comment type="subunit">
    <text evidence="2 5">Homopentamer.</text>
</comment>
<dbReference type="GO" id="GO:0009424">
    <property type="term" value="C:bacterial-type flagellum hook"/>
    <property type="evidence" value="ECO:0007669"/>
    <property type="project" value="UniProtKB-UniRule"/>
</dbReference>
<evidence type="ECO:0000256" key="4">
    <source>
        <dbReference type="ARBA" id="ARBA00023143"/>
    </source>
</evidence>
<evidence type="ECO:0000259" key="7">
    <source>
        <dbReference type="Pfam" id="PF07195"/>
    </source>
</evidence>
<feature type="domain" description="Flagellar hook-associated protein 2 N-terminal" evidence="6">
    <location>
        <begin position="11"/>
        <end position="106"/>
    </location>
</feature>
<dbReference type="InterPro" id="IPR003481">
    <property type="entry name" value="FliD_N"/>
</dbReference>